<accession>A0A8E1QYH4</accession>
<dbReference type="GO" id="GO:0006950">
    <property type="term" value="P:response to stress"/>
    <property type="evidence" value="ECO:0007669"/>
    <property type="project" value="UniProtKB-ARBA"/>
</dbReference>
<gene>
    <name evidence="2" type="ORF">ACU52_04085</name>
</gene>
<protein>
    <recommendedName>
        <fullName evidence="1">SprT-like domain-containing protein</fullName>
    </recommendedName>
</protein>
<proteinExistence type="predicted"/>
<reference evidence="2 3" key="1">
    <citation type="submission" date="2015-06" db="EMBL/GenBank/DDBJ databases">
        <title>Prevotella sp. 109, sp. nov., a novel member of the family Prevotellaceae isolated from human faeces.</title>
        <authorList>
            <person name="Shkoporov A.N."/>
            <person name="Chaplin A.V."/>
            <person name="Kafarskaia L.I."/>
            <person name="Efimov B.A."/>
        </authorList>
    </citation>
    <scope>NUCLEOTIDE SEQUENCE [LARGE SCALE GENOMIC DNA]</scope>
    <source>
        <strain evidence="2 3">109</strain>
    </source>
</reference>
<dbReference type="InterPro" id="IPR006640">
    <property type="entry name" value="SprT-like_domain"/>
</dbReference>
<name>A0A8E1QYH4_9BACT</name>
<comment type="caution">
    <text evidence="2">The sequence shown here is derived from an EMBL/GenBank/DDBJ whole genome shotgun (WGS) entry which is preliminary data.</text>
</comment>
<dbReference type="Proteomes" id="UP000036951">
    <property type="component" value="Unassembled WGS sequence"/>
</dbReference>
<keyword evidence="3" id="KW-1185">Reference proteome</keyword>
<dbReference type="RefSeq" id="WP_021853801.1">
    <property type="nucleotide sequence ID" value="NZ_DBFJNZ010000024.1"/>
</dbReference>
<evidence type="ECO:0000259" key="1">
    <source>
        <dbReference type="Pfam" id="PF10263"/>
    </source>
</evidence>
<sequence length="153" mass="18150">MKHRQKTTKTKAATAKVLTLPDLYDMYDECNFRFFGGTLPCPQLDFMHKKDPVGSFTCDYYNDVILSACIMISDRYKYTDAQLRTLMTHEMIHYFLYYNNVNPTWSHGKEFRTIAKYMNVVYGLNIDKYTDTSNMEMIQKESFFSRLFSKRKA</sequence>
<dbReference type="Pfam" id="PF10263">
    <property type="entry name" value="SprT-like"/>
    <property type="match status" value="1"/>
</dbReference>
<organism evidence="2 3">
    <name type="scientific">Xylanibacter rarus</name>
    <dbReference type="NCBI Taxonomy" id="1676614"/>
    <lineage>
        <taxon>Bacteria</taxon>
        <taxon>Pseudomonadati</taxon>
        <taxon>Bacteroidota</taxon>
        <taxon>Bacteroidia</taxon>
        <taxon>Bacteroidales</taxon>
        <taxon>Prevotellaceae</taxon>
        <taxon>Xylanibacter</taxon>
    </lineage>
</organism>
<feature type="domain" description="SprT-like" evidence="1">
    <location>
        <begin position="24"/>
        <end position="129"/>
    </location>
</feature>
<dbReference type="EMBL" id="LFQU01000005">
    <property type="protein sequence ID" value="KOO69063.1"/>
    <property type="molecule type" value="Genomic_DNA"/>
</dbReference>
<dbReference type="AlphaFoldDB" id="A0A8E1QYH4"/>
<evidence type="ECO:0000313" key="2">
    <source>
        <dbReference type="EMBL" id="KOO69063.1"/>
    </source>
</evidence>
<evidence type="ECO:0000313" key="3">
    <source>
        <dbReference type="Proteomes" id="UP000036951"/>
    </source>
</evidence>
<dbReference type="OrthoDB" id="1082254at2"/>